<evidence type="ECO:0000313" key="2">
    <source>
        <dbReference type="Proteomes" id="UP000023067"/>
    </source>
</evidence>
<sequence>MSIGIRHAALGAAAVIVLGISGCTSSGEGGSDGGGGGYGGGAPAEETTQAPAAEGAALGVAESDLGQIVVDGEGMTVYMFDKDTQGSGASACEGDCATNWPAVTVDGDAPEVEGVTGEVGTITGVDGSTQLTLDGWPLYTFIGDEAPGDVAGQGVNEVWWVLDPAGTPIR</sequence>
<keyword evidence="2" id="KW-1185">Reference proteome</keyword>
<protein>
    <recommendedName>
        <fullName evidence="3">Lipoprotein</fullName>
    </recommendedName>
</protein>
<dbReference type="HOGENOM" id="CLU_053665_0_2_11"/>
<dbReference type="EMBL" id="JDYK01000010">
    <property type="protein sequence ID" value="EWS80901.1"/>
    <property type="molecule type" value="Genomic_DNA"/>
</dbReference>
<evidence type="ECO:0000313" key="1">
    <source>
        <dbReference type="EMBL" id="EWS80901.1"/>
    </source>
</evidence>
<dbReference type="InterPro" id="IPR005297">
    <property type="entry name" value="Lipoprotein_repeat"/>
</dbReference>
<name>Z9JSX5_9MICO</name>
<accession>Z9JSX5</accession>
<dbReference type="OrthoDB" id="597632at2"/>
<dbReference type="eggNOG" id="COG4315">
    <property type="taxonomic scope" value="Bacteria"/>
</dbReference>
<dbReference type="PANTHER" id="PTHR39335">
    <property type="entry name" value="BLL4220 PROTEIN"/>
    <property type="match status" value="1"/>
</dbReference>
<dbReference type="Proteomes" id="UP000023067">
    <property type="component" value="Unassembled WGS sequence"/>
</dbReference>
<dbReference type="GO" id="GO:0043448">
    <property type="term" value="P:alkane catabolic process"/>
    <property type="evidence" value="ECO:0007669"/>
    <property type="project" value="TreeGrafter"/>
</dbReference>
<gene>
    <name evidence="1" type="ORF">BF93_00600</name>
</gene>
<dbReference type="PROSITE" id="PS51257">
    <property type="entry name" value="PROKAR_LIPOPROTEIN"/>
    <property type="match status" value="1"/>
</dbReference>
<comment type="caution">
    <text evidence="1">The sequence shown here is derived from an EMBL/GenBank/DDBJ whole genome shotgun (WGS) entry which is preliminary data.</text>
</comment>
<organism evidence="1 2">
    <name type="scientific">Brachybacterium phenoliresistens</name>
    <dbReference type="NCBI Taxonomy" id="396014"/>
    <lineage>
        <taxon>Bacteria</taxon>
        <taxon>Bacillati</taxon>
        <taxon>Actinomycetota</taxon>
        <taxon>Actinomycetes</taxon>
        <taxon>Micrococcales</taxon>
        <taxon>Dermabacteraceae</taxon>
        <taxon>Brachybacterium</taxon>
    </lineage>
</organism>
<dbReference type="PANTHER" id="PTHR39335:SF1">
    <property type="entry name" value="BLL4220 PROTEIN"/>
    <property type="match status" value="1"/>
</dbReference>
<dbReference type="STRING" id="396014.BF93_00600"/>
<dbReference type="PATRIC" id="fig|396014.3.peg.2160"/>
<dbReference type="AlphaFoldDB" id="Z9JSX5"/>
<reference evidence="1 2" key="1">
    <citation type="submission" date="2014-02" db="EMBL/GenBank/DDBJ databases">
        <title>Genome sequence of Brachybacterium phenoliresistens strain W13A50.</title>
        <authorList>
            <person name="Wang X."/>
        </authorList>
    </citation>
    <scope>NUCLEOTIDE SEQUENCE [LARGE SCALE GENOMIC DNA]</scope>
    <source>
        <strain evidence="1 2">W13A50</strain>
    </source>
</reference>
<evidence type="ECO:0008006" key="3">
    <source>
        <dbReference type="Google" id="ProtNLM"/>
    </source>
</evidence>
<dbReference type="Pfam" id="PF03640">
    <property type="entry name" value="Lipoprotein_15"/>
    <property type="match status" value="2"/>
</dbReference>
<proteinExistence type="predicted"/>
<dbReference type="RefSeq" id="WP_038372645.1">
    <property type="nucleotide sequence ID" value="NZ_KK069995.1"/>
</dbReference>